<protein>
    <submittedName>
        <fullName evidence="1">Uncharacterized protein</fullName>
    </submittedName>
</protein>
<gene>
    <name evidence="1" type="ORF">SVUK_LOCUS1859</name>
</gene>
<keyword evidence="2" id="KW-1185">Reference proteome</keyword>
<name>A0A3P7I0B2_STRVU</name>
<reference evidence="1 2" key="1">
    <citation type="submission" date="2018-11" db="EMBL/GenBank/DDBJ databases">
        <authorList>
            <consortium name="Pathogen Informatics"/>
        </authorList>
    </citation>
    <scope>NUCLEOTIDE SEQUENCE [LARGE SCALE GENOMIC DNA]</scope>
</reference>
<organism evidence="1 2">
    <name type="scientific">Strongylus vulgaris</name>
    <name type="common">Blood worm</name>
    <dbReference type="NCBI Taxonomy" id="40348"/>
    <lineage>
        <taxon>Eukaryota</taxon>
        <taxon>Metazoa</taxon>
        <taxon>Ecdysozoa</taxon>
        <taxon>Nematoda</taxon>
        <taxon>Chromadorea</taxon>
        <taxon>Rhabditida</taxon>
        <taxon>Rhabditina</taxon>
        <taxon>Rhabditomorpha</taxon>
        <taxon>Strongyloidea</taxon>
        <taxon>Strongylidae</taxon>
        <taxon>Strongylus</taxon>
    </lineage>
</organism>
<dbReference type="EMBL" id="UYYB01003921">
    <property type="protein sequence ID" value="VDM66861.1"/>
    <property type="molecule type" value="Genomic_DNA"/>
</dbReference>
<sequence>MQSVAHSDTLGIVAVGLDCCLVVAAGHLVERLDSVVDVLDCSKAMANSAVPVARSVEVADWQVLVRVGLFAGCSQKESALLGSFSTCALVTPAKLKMPRGSRRDDCAPPAPA</sequence>
<proteinExistence type="predicted"/>
<dbReference type="Proteomes" id="UP000270094">
    <property type="component" value="Unassembled WGS sequence"/>
</dbReference>
<evidence type="ECO:0000313" key="1">
    <source>
        <dbReference type="EMBL" id="VDM66861.1"/>
    </source>
</evidence>
<dbReference type="AlphaFoldDB" id="A0A3P7I0B2"/>
<evidence type="ECO:0000313" key="2">
    <source>
        <dbReference type="Proteomes" id="UP000270094"/>
    </source>
</evidence>
<accession>A0A3P7I0B2</accession>